<dbReference type="Proteomes" id="UP001142393">
    <property type="component" value="Unassembled WGS sequence"/>
</dbReference>
<dbReference type="GO" id="GO:0004671">
    <property type="term" value="F:protein C-terminal S-isoprenylcysteine carboxyl O-methyltransferase activity"/>
    <property type="evidence" value="ECO:0007669"/>
    <property type="project" value="UniProtKB-EC"/>
</dbReference>
<comment type="catalytic activity">
    <reaction evidence="5">
        <text>[protein]-C-terminal S-[(2E,6E)-farnesyl]-L-cysteine + S-adenosyl-L-methionine = [protein]-C-terminal S-[(2E,6E)-farnesyl]-L-cysteine methyl ester + S-adenosyl-L-homocysteine</text>
        <dbReference type="Rhea" id="RHEA:21672"/>
        <dbReference type="Rhea" id="RHEA-COMP:12125"/>
        <dbReference type="Rhea" id="RHEA-COMP:12126"/>
        <dbReference type="ChEBI" id="CHEBI:57856"/>
        <dbReference type="ChEBI" id="CHEBI:59789"/>
        <dbReference type="ChEBI" id="CHEBI:90510"/>
        <dbReference type="ChEBI" id="CHEBI:90511"/>
        <dbReference type="EC" id="2.1.1.100"/>
    </reaction>
</comment>
<keyword evidence="5" id="KW-0949">S-adenosyl-L-methionine</keyword>
<dbReference type="EC" id="2.1.1.100" evidence="5"/>
<name>A0A9W8U1W2_9AGAR</name>
<comment type="subcellular location">
    <subcellularLocation>
        <location evidence="5">Endoplasmic reticulum membrane</location>
        <topology evidence="5">Multi-pass membrane protein</topology>
    </subcellularLocation>
    <subcellularLocation>
        <location evidence="1">Membrane</location>
        <topology evidence="1">Multi-pass membrane protein</topology>
    </subcellularLocation>
</comment>
<keyword evidence="5" id="KW-0808">Transferase</keyword>
<feature type="transmembrane region" description="Helical" evidence="5">
    <location>
        <begin position="198"/>
        <end position="215"/>
    </location>
</feature>
<evidence type="ECO:0000256" key="3">
    <source>
        <dbReference type="ARBA" id="ARBA00022989"/>
    </source>
</evidence>
<keyword evidence="2 5" id="KW-0812">Transmembrane</keyword>
<reference evidence="7 8" key="1">
    <citation type="journal article" date="2023" name="Proc. Natl. Acad. Sci. U.S.A.">
        <title>A global phylogenomic analysis of the shiitake genus Lentinula.</title>
        <authorList>
            <person name="Sierra-Patev S."/>
            <person name="Min B."/>
            <person name="Naranjo-Ortiz M."/>
            <person name="Looney B."/>
            <person name="Konkel Z."/>
            <person name="Slot J.C."/>
            <person name="Sakamoto Y."/>
            <person name="Steenwyk J.L."/>
            <person name="Rokas A."/>
            <person name="Carro J."/>
            <person name="Camarero S."/>
            <person name="Ferreira P."/>
            <person name="Molpeceres G."/>
            <person name="Ruiz-Duenas F.J."/>
            <person name="Serrano A."/>
            <person name="Henrissat B."/>
            <person name="Drula E."/>
            <person name="Hughes K.W."/>
            <person name="Mata J.L."/>
            <person name="Ishikawa N.K."/>
            <person name="Vargas-Isla R."/>
            <person name="Ushijima S."/>
            <person name="Smith C.A."/>
            <person name="Donoghue J."/>
            <person name="Ahrendt S."/>
            <person name="Andreopoulos W."/>
            <person name="He G."/>
            <person name="LaButti K."/>
            <person name="Lipzen A."/>
            <person name="Ng V."/>
            <person name="Riley R."/>
            <person name="Sandor L."/>
            <person name="Barry K."/>
            <person name="Martinez A.T."/>
            <person name="Xiao Y."/>
            <person name="Gibbons J.G."/>
            <person name="Terashima K."/>
            <person name="Grigoriev I.V."/>
            <person name="Hibbett D."/>
        </authorList>
    </citation>
    <scope>NUCLEOTIDE SEQUENCE [LARGE SCALE GENOMIC DNA]</scope>
    <source>
        <strain evidence="7 8">TFB7810</strain>
    </source>
</reference>
<dbReference type="PANTHER" id="PTHR12714">
    <property type="entry name" value="PROTEIN-S ISOPRENYLCYSTEINE O-METHYLTRANSFERASE"/>
    <property type="match status" value="1"/>
</dbReference>
<evidence type="ECO:0000256" key="6">
    <source>
        <dbReference type="SAM" id="SignalP"/>
    </source>
</evidence>
<organism evidence="7 8">
    <name type="scientific">Lentinula detonsa</name>
    <dbReference type="NCBI Taxonomy" id="2804962"/>
    <lineage>
        <taxon>Eukaryota</taxon>
        <taxon>Fungi</taxon>
        <taxon>Dikarya</taxon>
        <taxon>Basidiomycota</taxon>
        <taxon>Agaricomycotina</taxon>
        <taxon>Agaricomycetes</taxon>
        <taxon>Agaricomycetidae</taxon>
        <taxon>Agaricales</taxon>
        <taxon>Marasmiineae</taxon>
        <taxon>Omphalotaceae</taxon>
        <taxon>Lentinula</taxon>
    </lineage>
</organism>
<dbReference type="AlphaFoldDB" id="A0A9W8U1W2"/>
<keyword evidence="5" id="KW-0256">Endoplasmic reticulum</keyword>
<dbReference type="GO" id="GO:0032259">
    <property type="term" value="P:methylation"/>
    <property type="evidence" value="ECO:0007669"/>
    <property type="project" value="UniProtKB-KW"/>
</dbReference>
<keyword evidence="5" id="KW-0489">Methyltransferase</keyword>
<evidence type="ECO:0000256" key="5">
    <source>
        <dbReference type="RuleBase" id="RU362022"/>
    </source>
</evidence>
<accession>A0A9W8U1W2</accession>
<keyword evidence="6" id="KW-0732">Signal</keyword>
<feature type="signal peptide" evidence="6">
    <location>
        <begin position="1"/>
        <end position="19"/>
    </location>
</feature>
<protein>
    <recommendedName>
        <fullName evidence="5">Protein-S-isoprenylcysteine O-methyltransferase</fullName>
        <ecNumber evidence="5">2.1.1.100</ecNumber>
    </recommendedName>
</protein>
<keyword evidence="4 5" id="KW-0472">Membrane</keyword>
<feature type="chain" id="PRO_5040992308" description="Protein-S-isoprenylcysteine O-methyltransferase" evidence="6">
    <location>
        <begin position="20"/>
        <end position="249"/>
    </location>
</feature>
<dbReference type="InterPro" id="IPR007269">
    <property type="entry name" value="ICMT_MeTrfase"/>
</dbReference>
<evidence type="ECO:0000256" key="2">
    <source>
        <dbReference type="ARBA" id="ARBA00022692"/>
    </source>
</evidence>
<dbReference type="PANTHER" id="PTHR12714:SF9">
    <property type="entry name" value="PROTEIN-S-ISOPRENYLCYSTEINE O-METHYLTRANSFERASE"/>
    <property type="match status" value="1"/>
</dbReference>
<comment type="similarity">
    <text evidence="5">Belongs to the class VI-like SAM-binding methyltransferase superfamily. Isoprenylcysteine carboxyl methyltransferase family.</text>
</comment>
<dbReference type="Gene3D" id="1.20.120.1630">
    <property type="match status" value="1"/>
</dbReference>
<comment type="caution">
    <text evidence="7">The sequence shown here is derived from an EMBL/GenBank/DDBJ whole genome shotgun (WGS) entry which is preliminary data.</text>
</comment>
<dbReference type="GO" id="GO:0005789">
    <property type="term" value="C:endoplasmic reticulum membrane"/>
    <property type="evidence" value="ECO:0007669"/>
    <property type="project" value="UniProtKB-SubCell"/>
</dbReference>
<keyword evidence="3 5" id="KW-1133">Transmembrane helix</keyword>
<evidence type="ECO:0000256" key="4">
    <source>
        <dbReference type="ARBA" id="ARBA00023136"/>
    </source>
</evidence>
<sequence length="249" mass="27596">MGLLLVLTKIPCILLATIGLHITATPPHPPPAKNELAPSTKWEFVVKYRGGPVMIKFICWLAAFTEISLIIIQALGYQTLAKSVIDPVGTQMRVGQPSKSGLPSVDLHPSPMFLLGTSLATTGGYIRCCCYRELGRMFTFEMTIMKDHKLVTSGPYAWARHPAYAGVLCTISGIVMLHCAPGSWLIECKVLESALGKGMAIIYLTLTSMITIGLMKRMTKEDEALAERFGQEWKDWSQRVPFKLFWGIY</sequence>
<evidence type="ECO:0000256" key="1">
    <source>
        <dbReference type="ARBA" id="ARBA00004141"/>
    </source>
</evidence>
<dbReference type="EMBL" id="JANVFU010000002">
    <property type="protein sequence ID" value="KAJ3749113.1"/>
    <property type="molecule type" value="Genomic_DNA"/>
</dbReference>
<gene>
    <name evidence="7" type="ORF">DFH05DRAFT_1390493</name>
</gene>
<keyword evidence="8" id="KW-1185">Reference proteome</keyword>
<dbReference type="Pfam" id="PF04140">
    <property type="entry name" value="ICMT"/>
    <property type="match status" value="1"/>
</dbReference>
<evidence type="ECO:0000313" key="8">
    <source>
        <dbReference type="Proteomes" id="UP001142393"/>
    </source>
</evidence>
<proteinExistence type="inferred from homology"/>
<evidence type="ECO:0000313" key="7">
    <source>
        <dbReference type="EMBL" id="KAJ3749113.1"/>
    </source>
</evidence>
<feature type="transmembrane region" description="Helical" evidence="5">
    <location>
        <begin position="163"/>
        <end position="186"/>
    </location>
</feature>
<feature type="transmembrane region" description="Helical" evidence="5">
    <location>
        <begin position="53"/>
        <end position="72"/>
    </location>
</feature>
<comment type="caution">
    <text evidence="5">Lacks conserved residue(s) required for the propagation of feature annotation.</text>
</comment>